<dbReference type="GO" id="GO:0003677">
    <property type="term" value="F:DNA binding"/>
    <property type="evidence" value="ECO:0007669"/>
    <property type="project" value="UniProtKB-KW"/>
</dbReference>
<dbReference type="STRING" id="504805.SAMN05421505_106156"/>
<feature type="region of interest" description="Disordered" evidence="1">
    <location>
        <begin position="113"/>
        <end position="147"/>
    </location>
</feature>
<proteinExistence type="predicted"/>
<dbReference type="Gene3D" id="1.10.10.10">
    <property type="entry name" value="Winged helix-like DNA-binding domain superfamily/Winged helix DNA-binding domain"/>
    <property type="match status" value="1"/>
</dbReference>
<dbReference type="EMBL" id="FNCN01000006">
    <property type="protein sequence ID" value="SDG65836.1"/>
    <property type="molecule type" value="Genomic_DNA"/>
</dbReference>
<dbReference type="Pfam" id="PF00196">
    <property type="entry name" value="GerE"/>
    <property type="match status" value="1"/>
</dbReference>
<feature type="region of interest" description="Disordered" evidence="1">
    <location>
        <begin position="66"/>
        <end position="100"/>
    </location>
</feature>
<evidence type="ECO:0000313" key="4">
    <source>
        <dbReference type="Proteomes" id="UP000198923"/>
    </source>
</evidence>
<evidence type="ECO:0000313" key="3">
    <source>
        <dbReference type="EMBL" id="SDG65836.1"/>
    </source>
</evidence>
<dbReference type="InterPro" id="IPR016032">
    <property type="entry name" value="Sig_transdc_resp-reg_C-effctor"/>
</dbReference>
<dbReference type="InterPro" id="IPR036388">
    <property type="entry name" value="WH-like_DNA-bd_sf"/>
</dbReference>
<dbReference type="InterPro" id="IPR000792">
    <property type="entry name" value="Tscrpt_reg_LuxR_C"/>
</dbReference>
<accession>A0A1G7W1J0</accession>
<evidence type="ECO:0000256" key="1">
    <source>
        <dbReference type="SAM" id="MobiDB-lite"/>
    </source>
</evidence>
<feature type="compositionally biased region" description="Low complexity" evidence="1">
    <location>
        <begin position="75"/>
        <end position="85"/>
    </location>
</feature>
<keyword evidence="3" id="KW-0371">Homeobox</keyword>
<dbReference type="Proteomes" id="UP000198923">
    <property type="component" value="Unassembled WGS sequence"/>
</dbReference>
<protein>
    <submittedName>
        <fullName evidence="3">Homeodomain-like domain-containing protein</fullName>
    </submittedName>
</protein>
<gene>
    <name evidence="3" type="ORF">SAMN05421505_106156</name>
</gene>
<reference evidence="3 4" key="1">
    <citation type="submission" date="2016-10" db="EMBL/GenBank/DDBJ databases">
        <authorList>
            <person name="de Groot N.N."/>
        </authorList>
    </citation>
    <scope>NUCLEOTIDE SEQUENCE [LARGE SCALE GENOMIC DNA]</scope>
    <source>
        <strain evidence="3 4">CPCC 201354</strain>
    </source>
</reference>
<sequence>MPSEAVRLYERLVREGLLPMDIRIVDTTKATAWRDALRAIHRNAYTGYGTATGSNAVPLAPPPVKAAKCGESDIPAAPTPTTSTPQRPDSESPVTPVTPVTLVTPVAPITRRRLDGTAADRPATPTAGLTTDTRRPPFPPTPGSPTEATLDRFWASLQHRGYMPKSTEAAVPCTAPSPRGNGPSPTSTFHDLGTFTDPASAVAELPDKGFASTGDTAPATLAAIPRGQIYQRILADQQALLDDIRTELTDRHHGLLDLYDTLGRLQALLATQAPDMPDDQEVARLIQGPITAPEAVLDLHANAVDEVRVLGTLATWDLLAVGGDPSALPPTSAGTVRVVVSADVLRDRPHATRLVGALGDHGAAVRVHNGLPGAGLSIVDDDVILPVPTPTCPAVLVVRHPLFTETARHLFESVWHHLPPADRRPPPTPVTQPVRQRILTLLAAGRSDREVAREVGVTERTIRRHVASLMEEWGAKTRMHLGALAVRHGWIT</sequence>
<dbReference type="SUPFAM" id="SSF46894">
    <property type="entry name" value="C-terminal effector domain of the bipartite response regulators"/>
    <property type="match status" value="1"/>
</dbReference>
<name>A0A1G7W1J0_9ACTN</name>
<evidence type="ECO:0000259" key="2">
    <source>
        <dbReference type="SMART" id="SM00421"/>
    </source>
</evidence>
<feature type="domain" description="HTH luxR-type" evidence="2">
    <location>
        <begin position="436"/>
        <end position="485"/>
    </location>
</feature>
<dbReference type="GO" id="GO:0006355">
    <property type="term" value="P:regulation of DNA-templated transcription"/>
    <property type="evidence" value="ECO:0007669"/>
    <property type="project" value="InterPro"/>
</dbReference>
<keyword evidence="4" id="KW-1185">Reference proteome</keyword>
<keyword evidence="3" id="KW-0238">DNA-binding</keyword>
<organism evidence="3 4">
    <name type="scientific">Sinosporangium album</name>
    <dbReference type="NCBI Taxonomy" id="504805"/>
    <lineage>
        <taxon>Bacteria</taxon>
        <taxon>Bacillati</taxon>
        <taxon>Actinomycetota</taxon>
        <taxon>Actinomycetes</taxon>
        <taxon>Streptosporangiales</taxon>
        <taxon>Streptosporangiaceae</taxon>
        <taxon>Sinosporangium</taxon>
    </lineage>
</organism>
<dbReference type="SMART" id="SM00421">
    <property type="entry name" value="HTH_LUXR"/>
    <property type="match status" value="1"/>
</dbReference>
<dbReference type="AlphaFoldDB" id="A0A1G7W1J0"/>